<dbReference type="InterPro" id="IPR001650">
    <property type="entry name" value="Helicase_C-like"/>
</dbReference>
<evidence type="ECO:0000256" key="6">
    <source>
        <dbReference type="SAM" id="MobiDB-lite"/>
    </source>
</evidence>
<dbReference type="EC" id="3.6.4.13" evidence="5"/>
<dbReference type="PANTHER" id="PTHR24031">
    <property type="entry name" value="RNA HELICASE"/>
    <property type="match status" value="1"/>
</dbReference>
<dbReference type="Proteomes" id="UP001341245">
    <property type="component" value="Unassembled WGS sequence"/>
</dbReference>
<feature type="domain" description="Helicase ATP-binding" evidence="7">
    <location>
        <begin position="176"/>
        <end position="349"/>
    </location>
</feature>
<keyword evidence="1 5" id="KW-0547">Nucleotide-binding</keyword>
<comment type="catalytic activity">
    <reaction evidence="5">
        <text>ATP + H2O = ADP + phosphate + H(+)</text>
        <dbReference type="Rhea" id="RHEA:13065"/>
        <dbReference type="ChEBI" id="CHEBI:15377"/>
        <dbReference type="ChEBI" id="CHEBI:15378"/>
        <dbReference type="ChEBI" id="CHEBI:30616"/>
        <dbReference type="ChEBI" id="CHEBI:43474"/>
        <dbReference type="ChEBI" id="CHEBI:456216"/>
        <dbReference type="EC" id="3.6.4.13"/>
    </reaction>
</comment>
<evidence type="ECO:0000256" key="2">
    <source>
        <dbReference type="ARBA" id="ARBA00022801"/>
    </source>
</evidence>
<organism evidence="9 10">
    <name type="scientific">Aureobasidium pullulans</name>
    <name type="common">Black yeast</name>
    <name type="synonym">Pullularia pullulans</name>
    <dbReference type="NCBI Taxonomy" id="5580"/>
    <lineage>
        <taxon>Eukaryota</taxon>
        <taxon>Fungi</taxon>
        <taxon>Dikarya</taxon>
        <taxon>Ascomycota</taxon>
        <taxon>Pezizomycotina</taxon>
        <taxon>Dothideomycetes</taxon>
        <taxon>Dothideomycetidae</taxon>
        <taxon>Dothideales</taxon>
        <taxon>Saccotheciaceae</taxon>
        <taxon>Aureobasidium</taxon>
    </lineage>
</organism>
<keyword evidence="10" id="KW-1185">Reference proteome</keyword>
<proteinExistence type="inferred from homology"/>
<evidence type="ECO:0000256" key="4">
    <source>
        <dbReference type="ARBA" id="ARBA00022884"/>
    </source>
</evidence>
<evidence type="ECO:0000313" key="10">
    <source>
        <dbReference type="Proteomes" id="UP001341245"/>
    </source>
</evidence>
<evidence type="ECO:0000259" key="8">
    <source>
        <dbReference type="PROSITE" id="PS51194"/>
    </source>
</evidence>
<dbReference type="InterPro" id="IPR027417">
    <property type="entry name" value="P-loop_NTPase"/>
</dbReference>
<keyword evidence="5" id="KW-0347">Helicase</keyword>
<dbReference type="PROSITE" id="PS51192">
    <property type="entry name" value="HELICASE_ATP_BIND_1"/>
    <property type="match status" value="1"/>
</dbReference>
<keyword evidence="3 5" id="KW-0067">ATP-binding</keyword>
<evidence type="ECO:0000256" key="3">
    <source>
        <dbReference type="ARBA" id="ARBA00022840"/>
    </source>
</evidence>
<dbReference type="InterPro" id="IPR014001">
    <property type="entry name" value="Helicase_ATP-bd"/>
</dbReference>
<dbReference type="Gene3D" id="3.40.50.300">
    <property type="entry name" value="P-loop containing nucleotide triphosphate hydrolases"/>
    <property type="match status" value="2"/>
</dbReference>
<dbReference type="PROSITE" id="PS51194">
    <property type="entry name" value="HELICASE_CTER"/>
    <property type="match status" value="1"/>
</dbReference>
<gene>
    <name evidence="9" type="ORF">QM012_006233</name>
</gene>
<sequence length="565" mass="61996">MADSRPKKVAPHHRFAASTSGTSSSSSVGPSHSSALDSDSGAHGSHERVAGASEGIFTSGAPVITDEGGEDEEILALNEDLMSFDPETLKELDSFIDVVMTEALWRPRAGELRQQMLASLSPPQGPSSAEEGCNSYKIEEVIQFFGFPQPKLIQMLKLMNITRVPKIQARLLLTLSESFNNQKPWLIFGPIGCGKSFVLVIQLARTAFAHVEAGKSGVAAVALCTTHEAAIQAIRLLACLTWGTAVKFVCAVGGTSTNNLLAECKKKRPHILIGTPGKMADLFRLLAPWQDASLLALDEGASLLSGSFVPQVKLIKEKLPKAHVQVYTSSFTPDHMRTFHGIFSVVPYMYKMGDSQSQLMMMDEKWKTVLPKQLFNITEILISVFEDIDLQEPLIIFCPSRKLVDKVYKDIKALLEGLEKVNMDDRVFKIHAGLKQLEREHAIEGFSSQRGSKVLVATHVAAEAHNFGRLHQILHLGLPFIFDMYVQAIGRAARDGGVGRIRTAVTADKHVLYQDYAMWHMSDRKMEHDGVGLSLDGKNFTGGMGGMMITDELMELATNLEHGLL</sequence>
<dbReference type="EMBL" id="JASGXD010000003">
    <property type="protein sequence ID" value="KAK6007225.1"/>
    <property type="molecule type" value="Genomic_DNA"/>
</dbReference>
<feature type="domain" description="Helicase C-terminal" evidence="8">
    <location>
        <begin position="376"/>
        <end position="539"/>
    </location>
</feature>
<keyword evidence="4 5" id="KW-0694">RNA-binding</keyword>
<name>A0ABR0TTK7_AURPU</name>
<feature type="compositionally biased region" description="Low complexity" evidence="6">
    <location>
        <begin position="18"/>
        <end position="34"/>
    </location>
</feature>
<dbReference type="SUPFAM" id="SSF52540">
    <property type="entry name" value="P-loop containing nucleoside triphosphate hydrolases"/>
    <property type="match status" value="1"/>
</dbReference>
<dbReference type="InterPro" id="IPR011545">
    <property type="entry name" value="DEAD/DEAH_box_helicase_dom"/>
</dbReference>
<comment type="domain">
    <text evidence="5">The Q motif is unique to and characteristic of the DEAD box family of RNA helicases and controls ATP binding and hydrolysis.</text>
</comment>
<evidence type="ECO:0000256" key="1">
    <source>
        <dbReference type="ARBA" id="ARBA00022741"/>
    </source>
</evidence>
<comment type="caution">
    <text evidence="9">The sequence shown here is derived from an EMBL/GenBank/DDBJ whole genome shotgun (WGS) entry which is preliminary data.</text>
</comment>
<evidence type="ECO:0000313" key="9">
    <source>
        <dbReference type="EMBL" id="KAK6007225.1"/>
    </source>
</evidence>
<dbReference type="SMART" id="SM00490">
    <property type="entry name" value="HELICc"/>
    <property type="match status" value="1"/>
</dbReference>
<dbReference type="Pfam" id="PF00270">
    <property type="entry name" value="DEAD"/>
    <property type="match status" value="1"/>
</dbReference>
<feature type="region of interest" description="Disordered" evidence="6">
    <location>
        <begin position="1"/>
        <end position="66"/>
    </location>
</feature>
<keyword evidence="2 5" id="KW-0378">Hydrolase</keyword>
<comment type="similarity">
    <text evidence="5">Belongs to the DEAD box helicase family.</text>
</comment>
<evidence type="ECO:0000259" key="7">
    <source>
        <dbReference type="PROSITE" id="PS51192"/>
    </source>
</evidence>
<accession>A0ABR0TTK7</accession>
<protein>
    <recommendedName>
        <fullName evidence="5">ATP-dependent RNA helicase</fullName>
        <ecNumber evidence="5">3.6.4.13</ecNumber>
    </recommendedName>
</protein>
<dbReference type="Pfam" id="PF00271">
    <property type="entry name" value="Helicase_C"/>
    <property type="match status" value="1"/>
</dbReference>
<evidence type="ECO:0000256" key="5">
    <source>
        <dbReference type="RuleBase" id="RU365068"/>
    </source>
</evidence>
<reference evidence="9 10" key="1">
    <citation type="submission" date="2023-11" db="EMBL/GenBank/DDBJ databases">
        <title>Draft genome sequence and annotation of the polyextremotolerant black yeast-like fungus Aureobasidium pullulans NRRL 62042.</title>
        <authorList>
            <person name="Dielentheis-Frenken M.R.E."/>
            <person name="Wibberg D."/>
            <person name="Blank L.M."/>
            <person name="Tiso T."/>
        </authorList>
    </citation>
    <scope>NUCLEOTIDE SEQUENCE [LARGE SCALE GENOMIC DNA]</scope>
    <source>
        <strain evidence="9 10">NRRL 62042</strain>
    </source>
</reference>
<comment type="function">
    <text evidence="5">RNA helicase.</text>
</comment>